<sequence>MFILAYSNRLVCEPVFGLLGGRTLWRWSATDAHGTIRASEADCLRATQA</sequence>
<gene>
    <name evidence="1" type="ORF">HMPREF3192_00488</name>
</gene>
<evidence type="ECO:0000313" key="1">
    <source>
        <dbReference type="EMBL" id="KXB35123.1"/>
    </source>
</evidence>
<organism evidence="1 2">
    <name type="scientific">Atopobium deltae</name>
    <dbReference type="NCBI Taxonomy" id="1393034"/>
    <lineage>
        <taxon>Bacteria</taxon>
        <taxon>Bacillati</taxon>
        <taxon>Actinomycetota</taxon>
        <taxon>Coriobacteriia</taxon>
        <taxon>Coriobacteriales</taxon>
        <taxon>Atopobiaceae</taxon>
        <taxon>Atopobium</taxon>
    </lineage>
</organism>
<keyword evidence="2" id="KW-1185">Reference proteome</keyword>
<name>A0A133XW35_9ACTN</name>
<evidence type="ECO:0000313" key="2">
    <source>
        <dbReference type="Proteomes" id="UP000070675"/>
    </source>
</evidence>
<dbReference type="PATRIC" id="fig|1393034.3.peg.468"/>
<proteinExistence type="predicted"/>
<protein>
    <submittedName>
        <fullName evidence="1">Uncharacterized protein</fullName>
    </submittedName>
</protein>
<dbReference type="STRING" id="1393034.HMPREF3192_00488"/>
<dbReference type="AlphaFoldDB" id="A0A133XW35"/>
<dbReference type="Proteomes" id="UP000070675">
    <property type="component" value="Unassembled WGS sequence"/>
</dbReference>
<dbReference type="EMBL" id="LSCR01000006">
    <property type="protein sequence ID" value="KXB35123.1"/>
    <property type="molecule type" value="Genomic_DNA"/>
</dbReference>
<comment type="caution">
    <text evidence="1">The sequence shown here is derived from an EMBL/GenBank/DDBJ whole genome shotgun (WGS) entry which is preliminary data.</text>
</comment>
<accession>A0A133XW35</accession>
<reference evidence="2" key="1">
    <citation type="submission" date="2016-01" db="EMBL/GenBank/DDBJ databases">
        <authorList>
            <person name="Mitreva M."/>
            <person name="Pepin K.H."/>
            <person name="Mihindukulasuriya K.A."/>
            <person name="Fulton R."/>
            <person name="Fronick C."/>
            <person name="O'Laughlin M."/>
            <person name="Miner T."/>
            <person name="Herter B."/>
            <person name="Rosa B.A."/>
            <person name="Cordes M."/>
            <person name="Tomlinson C."/>
            <person name="Wollam A."/>
            <person name="Palsikar V.B."/>
            <person name="Mardis E.R."/>
            <person name="Wilson R.K."/>
        </authorList>
    </citation>
    <scope>NUCLEOTIDE SEQUENCE [LARGE SCALE GENOMIC DNA]</scope>
    <source>
        <strain evidence="2">DNF00019</strain>
    </source>
</reference>